<accession>A0A8S1MS95</accession>
<proteinExistence type="predicted"/>
<dbReference type="Proteomes" id="UP000692954">
    <property type="component" value="Unassembled WGS sequence"/>
</dbReference>
<dbReference type="EMBL" id="CAJJDN010000039">
    <property type="protein sequence ID" value="CAD8079943.1"/>
    <property type="molecule type" value="Genomic_DNA"/>
</dbReference>
<name>A0A8S1MS95_9CILI</name>
<organism evidence="1 2">
    <name type="scientific">Paramecium sonneborni</name>
    <dbReference type="NCBI Taxonomy" id="65129"/>
    <lineage>
        <taxon>Eukaryota</taxon>
        <taxon>Sar</taxon>
        <taxon>Alveolata</taxon>
        <taxon>Ciliophora</taxon>
        <taxon>Intramacronucleata</taxon>
        <taxon>Oligohymenophorea</taxon>
        <taxon>Peniculida</taxon>
        <taxon>Parameciidae</taxon>
        <taxon>Paramecium</taxon>
    </lineage>
</organism>
<evidence type="ECO:0000313" key="1">
    <source>
        <dbReference type="EMBL" id="CAD8079943.1"/>
    </source>
</evidence>
<dbReference type="AlphaFoldDB" id="A0A8S1MS95"/>
<sequence length="64" mass="7882">MKNNFEIDELMAILLLELNQLWQYREKIICCFQQSIAKGGFKRFKELINKNLQQKERCYRIQRD</sequence>
<reference evidence="1" key="1">
    <citation type="submission" date="2021-01" db="EMBL/GenBank/DDBJ databases">
        <authorList>
            <consortium name="Genoscope - CEA"/>
            <person name="William W."/>
        </authorList>
    </citation>
    <scope>NUCLEOTIDE SEQUENCE</scope>
</reference>
<comment type="caution">
    <text evidence="1">The sequence shown here is derived from an EMBL/GenBank/DDBJ whole genome shotgun (WGS) entry which is preliminary data.</text>
</comment>
<evidence type="ECO:0000313" key="2">
    <source>
        <dbReference type="Proteomes" id="UP000692954"/>
    </source>
</evidence>
<protein>
    <submittedName>
        <fullName evidence="1">Uncharacterized protein</fullName>
    </submittedName>
</protein>
<gene>
    <name evidence="1" type="ORF">PSON_ATCC_30995.1.T0390378</name>
</gene>
<keyword evidence="2" id="KW-1185">Reference proteome</keyword>